<keyword evidence="1" id="KW-0472">Membrane</keyword>
<accession>A0A7D4QC14</accession>
<dbReference type="GO" id="GO:0015035">
    <property type="term" value="F:protein-disulfide reductase activity"/>
    <property type="evidence" value="ECO:0007669"/>
    <property type="project" value="InterPro"/>
</dbReference>
<gene>
    <name evidence="2" type="ORF">HRU87_05430</name>
</gene>
<dbReference type="Proteomes" id="UP000501003">
    <property type="component" value="Chromosome"/>
</dbReference>
<dbReference type="EMBL" id="CP054056">
    <property type="protein sequence ID" value="QKJ25610.1"/>
    <property type="molecule type" value="Genomic_DNA"/>
</dbReference>
<dbReference type="AlphaFoldDB" id="A0A7D4QC14"/>
<name>A0A7D4QC14_9MICO</name>
<evidence type="ECO:0000256" key="1">
    <source>
        <dbReference type="SAM" id="Phobius"/>
    </source>
</evidence>
<dbReference type="InterPro" id="IPR007263">
    <property type="entry name" value="DCC1-like"/>
</dbReference>
<dbReference type="KEGG" id="aqg:HRU87_05430"/>
<keyword evidence="1" id="KW-0812">Transmembrane</keyword>
<reference evidence="2 3" key="1">
    <citation type="submission" date="2020-05" db="EMBL/GenBank/DDBJ databases">
        <title>Aquirufa sp. strain 15G-AUS-rot a new Aquirufa species.</title>
        <authorList>
            <person name="Pitt A."/>
            <person name="Hahn M.W."/>
        </authorList>
    </citation>
    <scope>NUCLEOTIDE SEQUENCE [LARGE SCALE GENOMIC DNA]</scope>
    <source>
        <strain evidence="2 3">15G-AUS-rot</strain>
    </source>
</reference>
<organism evidence="2 3">
    <name type="scientific">Aquiluna borgnonia</name>
    <dbReference type="NCBI Taxonomy" id="2499157"/>
    <lineage>
        <taxon>Bacteria</taxon>
        <taxon>Bacillati</taxon>
        <taxon>Actinomycetota</taxon>
        <taxon>Actinomycetes</taxon>
        <taxon>Micrococcales</taxon>
        <taxon>Microbacteriaceae</taxon>
        <taxon>Luna cluster</taxon>
        <taxon>Luna-1 subcluster</taxon>
        <taxon>Aquiluna</taxon>
    </lineage>
</organism>
<evidence type="ECO:0000313" key="3">
    <source>
        <dbReference type="Proteomes" id="UP000501003"/>
    </source>
</evidence>
<evidence type="ECO:0000313" key="2">
    <source>
        <dbReference type="EMBL" id="QKJ25610.1"/>
    </source>
</evidence>
<dbReference type="RefSeq" id="WP_173493907.1">
    <property type="nucleotide sequence ID" value="NZ_CP054056.1"/>
</dbReference>
<protein>
    <submittedName>
        <fullName evidence="2">DUF393 domain-containing protein</fullName>
    </submittedName>
</protein>
<dbReference type="Pfam" id="PF04134">
    <property type="entry name" value="DCC1-like"/>
    <property type="match status" value="1"/>
</dbReference>
<proteinExistence type="predicted"/>
<keyword evidence="1" id="KW-1133">Transmembrane helix</keyword>
<feature type="transmembrane region" description="Helical" evidence="1">
    <location>
        <begin position="79"/>
        <end position="100"/>
    </location>
</feature>
<keyword evidence="3" id="KW-1185">Reference proteome</keyword>
<sequence>MVLVFDGDCSFCSSSARLFQKLTKGRVDIEPYQFANLEVLGLRAEDCERAVQFVSEGQRFEGHLAIAQALKASKTGWAIAGYLLTLPVITSAAFVVYAWVSNNRHKLPGGTPACAVNK</sequence>